<evidence type="ECO:0008006" key="3">
    <source>
        <dbReference type="Google" id="ProtNLM"/>
    </source>
</evidence>
<proteinExistence type="predicted"/>
<reference evidence="1 2" key="1">
    <citation type="submission" date="2011-05" db="EMBL/GenBank/DDBJ databases">
        <title>Whole genome shotgun sequence of Gordonia alkanivorans NBRC 16433.</title>
        <authorList>
            <person name="Hosoyama A."/>
            <person name="Nakamura S."/>
            <person name="Takarada H."/>
            <person name="Tsuchikane K."/>
            <person name="Yamazaki S."/>
            <person name="Fujita N."/>
        </authorList>
    </citation>
    <scope>NUCLEOTIDE SEQUENCE [LARGE SCALE GENOMIC DNA]</scope>
    <source>
        <strain evidence="1 2">NBRC 16433</strain>
    </source>
</reference>
<dbReference type="eggNOG" id="COG5340">
    <property type="taxonomic scope" value="Bacteria"/>
</dbReference>
<dbReference type="Proteomes" id="UP000003558">
    <property type="component" value="Unassembled WGS sequence"/>
</dbReference>
<organism evidence="1 2">
    <name type="scientific">Gordonia alkanivorans NBRC 16433</name>
    <dbReference type="NCBI Taxonomy" id="1027371"/>
    <lineage>
        <taxon>Bacteria</taxon>
        <taxon>Bacillati</taxon>
        <taxon>Actinomycetota</taxon>
        <taxon>Actinomycetes</taxon>
        <taxon>Mycobacteriales</taxon>
        <taxon>Gordoniaceae</taxon>
        <taxon>Gordonia</taxon>
    </lineage>
</organism>
<dbReference type="STRING" id="1027371.GOALK_048_00510"/>
<evidence type="ECO:0000313" key="2">
    <source>
        <dbReference type="Proteomes" id="UP000003558"/>
    </source>
</evidence>
<protein>
    <recommendedName>
        <fullName evidence="3">AbiEi antitoxin C-terminal domain-containing protein</fullName>
    </recommendedName>
</protein>
<evidence type="ECO:0000313" key="1">
    <source>
        <dbReference type="EMBL" id="GAA12089.1"/>
    </source>
</evidence>
<gene>
    <name evidence="1" type="ORF">GOALK_048_00510</name>
</gene>
<comment type="caution">
    <text evidence="1">The sequence shown here is derived from an EMBL/GenBank/DDBJ whole genome shotgun (WGS) entry which is preliminary data.</text>
</comment>
<accession>F9VU00</accession>
<dbReference type="EMBL" id="BACI01000048">
    <property type="protein sequence ID" value="GAA12089.1"/>
    <property type="molecule type" value="Genomic_DNA"/>
</dbReference>
<sequence length="313" mass="34161">MRPILMTWFPTDRHGLIRRESTLRVGITDDTVAAAVDGGDLIRLAPGVYVEATPDTADPTAAHRLRSIAVATSARDRGTTTLSHDSAAAILGLELLHPDREAVHLTKKSNAGGFVRGHRHVHNGPLTSAEIKIVDGIEVTTLERTAVDVATNGDFAQALVAFDRALAMKADPSAMTAILDARSRRPGTRIARRALSFADSSSESVGESWSRAQMIAAGLPVPRLQHRFRTSQGEARADFDWDGRLVGEFDGLQKYGMRPGETPREALLREKRREDALRAMGIMVVRWTWAELERGELVGLLRPWLVKLGLAAA</sequence>
<dbReference type="AlphaFoldDB" id="F9VU00"/>
<name>F9VU00_9ACTN</name>